<dbReference type="STRING" id="1798664.A3C93_01460"/>
<dbReference type="CDD" id="cd05794">
    <property type="entry name" value="S1_EF-P_repeat_2"/>
    <property type="match status" value="1"/>
</dbReference>
<dbReference type="InterPro" id="IPR008991">
    <property type="entry name" value="Translation_prot_SH3-like_sf"/>
</dbReference>
<dbReference type="PIRSF" id="PIRSF005901">
    <property type="entry name" value="EF-P"/>
    <property type="match status" value="1"/>
</dbReference>
<dbReference type="InterPro" id="IPR012340">
    <property type="entry name" value="NA-bd_OB-fold"/>
</dbReference>
<dbReference type="Gene3D" id="2.40.50.140">
    <property type="entry name" value="Nucleic acid-binding proteins"/>
    <property type="match status" value="2"/>
</dbReference>
<evidence type="ECO:0000259" key="3">
    <source>
        <dbReference type="SMART" id="SM01185"/>
    </source>
</evidence>
<dbReference type="Proteomes" id="UP000178636">
    <property type="component" value="Unassembled WGS sequence"/>
</dbReference>
<dbReference type="Gene3D" id="2.30.30.30">
    <property type="match status" value="1"/>
</dbReference>
<dbReference type="InterPro" id="IPR014722">
    <property type="entry name" value="Rib_uL2_dom2"/>
</dbReference>
<dbReference type="EMBL" id="MHLO01000041">
    <property type="protein sequence ID" value="OGZ11022.1"/>
    <property type="molecule type" value="Genomic_DNA"/>
</dbReference>
<gene>
    <name evidence="4" type="ORF">A3C93_01460</name>
</gene>
<comment type="caution">
    <text evidence="4">The sequence shown here is derived from an EMBL/GenBank/DDBJ whole genome shotgun (WGS) entry which is preliminary data.</text>
</comment>
<dbReference type="InterPro" id="IPR001059">
    <property type="entry name" value="Transl_elong_P/YeiP_cen"/>
</dbReference>
<protein>
    <recommendedName>
        <fullName evidence="6">Elongation factor P C-terminal domain-containing protein</fullName>
    </recommendedName>
</protein>
<dbReference type="SUPFAM" id="SSF50249">
    <property type="entry name" value="Nucleic acid-binding proteins"/>
    <property type="match status" value="1"/>
</dbReference>
<organism evidence="4 5">
    <name type="scientific">Candidatus Lloydbacteria bacterium RIFCSPHIGHO2_02_FULL_54_17</name>
    <dbReference type="NCBI Taxonomy" id="1798664"/>
    <lineage>
        <taxon>Bacteria</taxon>
        <taxon>Candidatus Lloydiibacteriota</taxon>
    </lineage>
</organism>
<dbReference type="InterPro" id="IPR015365">
    <property type="entry name" value="Elong-fact-P_C"/>
</dbReference>
<dbReference type="GO" id="GO:0003746">
    <property type="term" value="F:translation elongation factor activity"/>
    <property type="evidence" value="ECO:0007669"/>
    <property type="project" value="InterPro"/>
</dbReference>
<dbReference type="SUPFAM" id="SSF50104">
    <property type="entry name" value="Translation proteins SH3-like domain"/>
    <property type="match status" value="1"/>
</dbReference>
<proteinExistence type="inferred from homology"/>
<feature type="domain" description="Translation elongation factor P/YeiP central" evidence="3">
    <location>
        <begin position="70"/>
        <end position="125"/>
    </location>
</feature>
<dbReference type="AlphaFoldDB" id="A0A1G2DC44"/>
<evidence type="ECO:0008006" key="6">
    <source>
        <dbReference type="Google" id="ProtNLM"/>
    </source>
</evidence>
<dbReference type="SMART" id="SM01185">
    <property type="entry name" value="EFP"/>
    <property type="match status" value="1"/>
</dbReference>
<comment type="similarity">
    <text evidence="1">Belongs to the elongation factor P family.</text>
</comment>
<dbReference type="GO" id="GO:0005829">
    <property type="term" value="C:cytosol"/>
    <property type="evidence" value="ECO:0007669"/>
    <property type="project" value="UniProtKB-ARBA"/>
</dbReference>
<dbReference type="PANTHER" id="PTHR30053:SF12">
    <property type="entry name" value="ELONGATION FACTOR P (EF-P) FAMILY PROTEIN"/>
    <property type="match status" value="1"/>
</dbReference>
<dbReference type="GO" id="GO:0043043">
    <property type="term" value="P:peptide biosynthetic process"/>
    <property type="evidence" value="ECO:0007669"/>
    <property type="project" value="InterPro"/>
</dbReference>
<dbReference type="Pfam" id="PF08207">
    <property type="entry name" value="EFP_N"/>
    <property type="match status" value="1"/>
</dbReference>
<dbReference type="NCBIfam" id="NF001810">
    <property type="entry name" value="PRK00529.1"/>
    <property type="match status" value="1"/>
</dbReference>
<dbReference type="PANTHER" id="PTHR30053">
    <property type="entry name" value="ELONGATION FACTOR P"/>
    <property type="match status" value="1"/>
</dbReference>
<evidence type="ECO:0000313" key="4">
    <source>
        <dbReference type="EMBL" id="OGZ11022.1"/>
    </source>
</evidence>
<accession>A0A1G2DC44</accession>
<evidence type="ECO:0000256" key="1">
    <source>
        <dbReference type="ARBA" id="ARBA00009479"/>
    </source>
</evidence>
<feature type="domain" description="Elongation factor P C-terminal" evidence="2">
    <location>
        <begin position="133"/>
        <end position="188"/>
    </location>
</feature>
<dbReference type="SMART" id="SM00841">
    <property type="entry name" value="Elong-fact-P_C"/>
    <property type="match status" value="1"/>
</dbReference>
<dbReference type="InterPro" id="IPR013185">
    <property type="entry name" value="Transl_elong_KOW-like"/>
</dbReference>
<dbReference type="InterPro" id="IPR020599">
    <property type="entry name" value="Transl_elong_fac_P/YeiP"/>
</dbReference>
<evidence type="ECO:0000259" key="2">
    <source>
        <dbReference type="SMART" id="SM00841"/>
    </source>
</evidence>
<name>A0A1G2DC44_9BACT</name>
<dbReference type="FunFam" id="2.40.50.140:FF:000004">
    <property type="entry name" value="Elongation factor P"/>
    <property type="match status" value="1"/>
</dbReference>
<dbReference type="InterPro" id="IPR013852">
    <property type="entry name" value="Transl_elong_P/YeiP_CS"/>
</dbReference>
<sequence>MMAMLDYNEVTPHKFILRDGEPYEVLTHWVFRKQQRKPVNQTKLKNLISGKVVEITFHQNEKVQEADMGARKIKYLYTNRGESWFCDPENPGDRFQLDADVVGDALRFVKTNSIIDGVTFEDDIISIRPPVKVELKVTEAAPAVRGNTSGNALKIVTIETGATVSVPMFINEGDIVRVNTDTGEYAERVEKA</sequence>
<dbReference type="PROSITE" id="PS01275">
    <property type="entry name" value="EFP"/>
    <property type="match status" value="1"/>
</dbReference>
<evidence type="ECO:0000313" key="5">
    <source>
        <dbReference type="Proteomes" id="UP000178636"/>
    </source>
</evidence>
<dbReference type="Pfam" id="PF09285">
    <property type="entry name" value="Elong-fact-P_C"/>
    <property type="match status" value="1"/>
</dbReference>
<reference evidence="4 5" key="1">
    <citation type="journal article" date="2016" name="Nat. Commun.">
        <title>Thousands of microbial genomes shed light on interconnected biogeochemical processes in an aquifer system.</title>
        <authorList>
            <person name="Anantharaman K."/>
            <person name="Brown C.T."/>
            <person name="Hug L.A."/>
            <person name="Sharon I."/>
            <person name="Castelle C.J."/>
            <person name="Probst A.J."/>
            <person name="Thomas B.C."/>
            <person name="Singh A."/>
            <person name="Wilkins M.J."/>
            <person name="Karaoz U."/>
            <person name="Brodie E.L."/>
            <person name="Williams K.H."/>
            <person name="Hubbard S.S."/>
            <person name="Banfield J.F."/>
        </authorList>
    </citation>
    <scope>NUCLEOTIDE SEQUENCE [LARGE SCALE GENOMIC DNA]</scope>
</reference>